<dbReference type="HOGENOM" id="CLU_021703_1_1_1"/>
<dbReference type="STRING" id="905079.L1II77"/>
<feature type="compositionally biased region" description="Acidic residues" evidence="3">
    <location>
        <begin position="212"/>
        <end position="233"/>
    </location>
</feature>
<dbReference type="PANTHER" id="PTHR33643">
    <property type="entry name" value="UREASE ACCESSORY PROTEIN D"/>
    <property type="match status" value="1"/>
</dbReference>
<keyword evidence="6" id="KW-1185">Reference proteome</keyword>
<dbReference type="AlphaFoldDB" id="L1II77"/>
<proteinExistence type="inferred from homology"/>
<gene>
    <name evidence="4" type="ORF">GUITHDRAFT_118055</name>
</gene>
<reference evidence="6" key="2">
    <citation type="submission" date="2012-11" db="EMBL/GenBank/DDBJ databases">
        <authorList>
            <person name="Kuo A."/>
            <person name="Curtis B.A."/>
            <person name="Tanifuji G."/>
            <person name="Burki F."/>
            <person name="Gruber A."/>
            <person name="Irimia M."/>
            <person name="Maruyama S."/>
            <person name="Arias M.C."/>
            <person name="Ball S.G."/>
            <person name="Gile G.H."/>
            <person name="Hirakawa Y."/>
            <person name="Hopkins J.F."/>
            <person name="Rensing S.A."/>
            <person name="Schmutz J."/>
            <person name="Symeonidi A."/>
            <person name="Elias M."/>
            <person name="Eveleigh R.J."/>
            <person name="Herman E.K."/>
            <person name="Klute M.J."/>
            <person name="Nakayama T."/>
            <person name="Obornik M."/>
            <person name="Reyes-Prieto A."/>
            <person name="Armbrust E.V."/>
            <person name="Aves S.J."/>
            <person name="Beiko R.G."/>
            <person name="Coutinho P."/>
            <person name="Dacks J.B."/>
            <person name="Durnford D.G."/>
            <person name="Fast N.M."/>
            <person name="Green B.R."/>
            <person name="Grisdale C."/>
            <person name="Hempe F."/>
            <person name="Henrissat B."/>
            <person name="Hoppner M.P."/>
            <person name="Ishida K.-I."/>
            <person name="Kim E."/>
            <person name="Koreny L."/>
            <person name="Kroth P.G."/>
            <person name="Liu Y."/>
            <person name="Malik S.-B."/>
            <person name="Maier U.G."/>
            <person name="McRose D."/>
            <person name="Mock T."/>
            <person name="Neilson J.A."/>
            <person name="Onodera N.T."/>
            <person name="Poole A.M."/>
            <person name="Pritham E.J."/>
            <person name="Richards T.A."/>
            <person name="Rocap G."/>
            <person name="Roy S.W."/>
            <person name="Sarai C."/>
            <person name="Schaack S."/>
            <person name="Shirato S."/>
            <person name="Slamovits C.H."/>
            <person name="Spencer D.F."/>
            <person name="Suzuki S."/>
            <person name="Worden A.Z."/>
            <person name="Zauner S."/>
            <person name="Barry K."/>
            <person name="Bell C."/>
            <person name="Bharti A.K."/>
            <person name="Crow J.A."/>
            <person name="Grimwood J."/>
            <person name="Kramer R."/>
            <person name="Lindquist E."/>
            <person name="Lucas S."/>
            <person name="Salamov A."/>
            <person name="McFadden G.I."/>
            <person name="Lane C.E."/>
            <person name="Keeling P.J."/>
            <person name="Gray M.W."/>
            <person name="Grigoriev I.V."/>
            <person name="Archibald J.M."/>
        </authorList>
    </citation>
    <scope>NUCLEOTIDE SEQUENCE</scope>
    <source>
        <strain evidence="6">CCMP2712</strain>
    </source>
</reference>
<protein>
    <recommendedName>
        <fullName evidence="7">Urease accessory protein UreD</fullName>
    </recommendedName>
</protein>
<reference evidence="4 6" key="1">
    <citation type="journal article" date="2012" name="Nature">
        <title>Algal genomes reveal evolutionary mosaicism and the fate of nucleomorphs.</title>
        <authorList>
            <consortium name="DOE Joint Genome Institute"/>
            <person name="Curtis B.A."/>
            <person name="Tanifuji G."/>
            <person name="Burki F."/>
            <person name="Gruber A."/>
            <person name="Irimia M."/>
            <person name="Maruyama S."/>
            <person name="Arias M.C."/>
            <person name="Ball S.G."/>
            <person name="Gile G.H."/>
            <person name="Hirakawa Y."/>
            <person name="Hopkins J.F."/>
            <person name="Kuo A."/>
            <person name="Rensing S.A."/>
            <person name="Schmutz J."/>
            <person name="Symeonidi A."/>
            <person name="Elias M."/>
            <person name="Eveleigh R.J."/>
            <person name="Herman E.K."/>
            <person name="Klute M.J."/>
            <person name="Nakayama T."/>
            <person name="Obornik M."/>
            <person name="Reyes-Prieto A."/>
            <person name="Armbrust E.V."/>
            <person name="Aves S.J."/>
            <person name="Beiko R.G."/>
            <person name="Coutinho P."/>
            <person name="Dacks J.B."/>
            <person name="Durnford D.G."/>
            <person name="Fast N.M."/>
            <person name="Green B.R."/>
            <person name="Grisdale C.J."/>
            <person name="Hempel F."/>
            <person name="Henrissat B."/>
            <person name="Hoppner M.P."/>
            <person name="Ishida K."/>
            <person name="Kim E."/>
            <person name="Koreny L."/>
            <person name="Kroth P.G."/>
            <person name="Liu Y."/>
            <person name="Malik S.B."/>
            <person name="Maier U.G."/>
            <person name="McRose D."/>
            <person name="Mock T."/>
            <person name="Neilson J.A."/>
            <person name="Onodera N.T."/>
            <person name="Poole A.M."/>
            <person name="Pritham E.J."/>
            <person name="Richards T.A."/>
            <person name="Rocap G."/>
            <person name="Roy S.W."/>
            <person name="Sarai C."/>
            <person name="Schaack S."/>
            <person name="Shirato S."/>
            <person name="Slamovits C.H."/>
            <person name="Spencer D.F."/>
            <person name="Suzuki S."/>
            <person name="Worden A.Z."/>
            <person name="Zauner S."/>
            <person name="Barry K."/>
            <person name="Bell C."/>
            <person name="Bharti A.K."/>
            <person name="Crow J.A."/>
            <person name="Grimwood J."/>
            <person name="Kramer R."/>
            <person name="Lindquist E."/>
            <person name="Lucas S."/>
            <person name="Salamov A."/>
            <person name="McFadden G.I."/>
            <person name="Lane C.E."/>
            <person name="Keeling P.J."/>
            <person name="Gray M.W."/>
            <person name="Grigoriev I.V."/>
            <person name="Archibald J.M."/>
        </authorList>
    </citation>
    <scope>NUCLEOTIDE SEQUENCE</scope>
    <source>
        <strain evidence="4 6">CCMP2712</strain>
    </source>
</reference>
<evidence type="ECO:0000313" key="5">
    <source>
        <dbReference type="EnsemblProtists" id="EKX35777"/>
    </source>
</evidence>
<dbReference type="Proteomes" id="UP000011087">
    <property type="component" value="Unassembled WGS sequence"/>
</dbReference>
<evidence type="ECO:0000313" key="6">
    <source>
        <dbReference type="Proteomes" id="UP000011087"/>
    </source>
</evidence>
<dbReference type="EMBL" id="JH993084">
    <property type="protein sequence ID" value="EKX35777.1"/>
    <property type="molecule type" value="Genomic_DNA"/>
</dbReference>
<sequence>MSVGSTERSRAAQEKGGGRTCAWVFMLGHGGGIVSGDRMRMRVDAREESTAIITTQASSKIFQSIHGKVSRQGMVAKVEHGALLAIIVDPVVPYARSRYIQRQKFFIAGKREGKKAGSLLLIDWFTSGRHACGEVWEADYLETHNDVFVDGQLLVHDAIVLDKEDKSGLTVMERMLPFNCYANVILLGPRLASISSRILSVRDAEEEGKGLEEEERAEERAEEEEQEEEEEGNEAAGRLRAGAGGLGTHGEGLHIRAAAEDKDELPGAAGGGARRASKLGEDGVFLRVAGRGYMDVEGFLRHELDGLVEECGEELWKRKYSYH</sequence>
<evidence type="ECO:0000313" key="4">
    <source>
        <dbReference type="EMBL" id="EKX35777.1"/>
    </source>
</evidence>
<keyword evidence="2" id="KW-0143">Chaperone</keyword>
<feature type="region of interest" description="Disordered" evidence="3">
    <location>
        <begin position="204"/>
        <end position="243"/>
    </location>
</feature>
<dbReference type="RefSeq" id="XP_005822757.1">
    <property type="nucleotide sequence ID" value="XM_005822700.1"/>
</dbReference>
<dbReference type="OMA" id="ESWEFER"/>
<dbReference type="GeneID" id="17292502"/>
<reference evidence="5" key="3">
    <citation type="submission" date="2015-06" db="UniProtKB">
        <authorList>
            <consortium name="EnsemblProtists"/>
        </authorList>
    </citation>
    <scope>IDENTIFICATION</scope>
</reference>
<dbReference type="InterPro" id="IPR002669">
    <property type="entry name" value="UreD"/>
</dbReference>
<dbReference type="PaxDb" id="55529-EKX35777"/>
<evidence type="ECO:0008006" key="7">
    <source>
        <dbReference type="Google" id="ProtNLM"/>
    </source>
</evidence>
<comment type="similarity">
    <text evidence="1">Belongs to the UreD family.</text>
</comment>
<evidence type="ECO:0000256" key="1">
    <source>
        <dbReference type="ARBA" id="ARBA00007177"/>
    </source>
</evidence>
<dbReference type="KEGG" id="gtt:GUITHDRAFT_118055"/>
<evidence type="ECO:0000256" key="3">
    <source>
        <dbReference type="SAM" id="MobiDB-lite"/>
    </source>
</evidence>
<name>L1II77_GUITC</name>
<dbReference type="GO" id="GO:0016151">
    <property type="term" value="F:nickel cation binding"/>
    <property type="evidence" value="ECO:0007669"/>
    <property type="project" value="InterPro"/>
</dbReference>
<dbReference type="Pfam" id="PF01774">
    <property type="entry name" value="UreD"/>
    <property type="match status" value="1"/>
</dbReference>
<dbReference type="OrthoDB" id="5550464at2759"/>
<organism evidence="4">
    <name type="scientific">Guillardia theta (strain CCMP2712)</name>
    <name type="common">Cryptophyte</name>
    <dbReference type="NCBI Taxonomy" id="905079"/>
    <lineage>
        <taxon>Eukaryota</taxon>
        <taxon>Cryptophyceae</taxon>
        <taxon>Pyrenomonadales</taxon>
        <taxon>Geminigeraceae</taxon>
        <taxon>Guillardia</taxon>
    </lineage>
</organism>
<accession>L1II77</accession>
<evidence type="ECO:0000256" key="2">
    <source>
        <dbReference type="ARBA" id="ARBA00023186"/>
    </source>
</evidence>
<dbReference type="EnsemblProtists" id="EKX35777">
    <property type="protein sequence ID" value="EKX35777"/>
    <property type="gene ID" value="GUITHDRAFT_118055"/>
</dbReference>
<dbReference type="PANTHER" id="PTHR33643:SF1">
    <property type="entry name" value="UREASE ACCESSORY PROTEIN D"/>
    <property type="match status" value="1"/>
</dbReference>
<dbReference type="eggNOG" id="ENOG502QSQN">
    <property type="taxonomic scope" value="Eukaryota"/>
</dbReference>